<name>A0A3S9SM26_EIKCO</name>
<evidence type="ECO:0000313" key="2">
    <source>
        <dbReference type="EMBL" id="AZR60569.1"/>
    </source>
</evidence>
<keyword evidence="1" id="KW-1133">Transmembrane helix</keyword>
<keyword evidence="1" id="KW-0472">Membrane</keyword>
<dbReference type="Proteomes" id="UP000282435">
    <property type="component" value="Chromosome"/>
</dbReference>
<feature type="transmembrane region" description="Helical" evidence="1">
    <location>
        <begin position="27"/>
        <end position="47"/>
    </location>
</feature>
<protein>
    <submittedName>
        <fullName evidence="2">Uncharacterized protein</fullName>
    </submittedName>
</protein>
<organism evidence="2 3">
    <name type="scientific">Eikenella corrodens</name>
    <dbReference type="NCBI Taxonomy" id="539"/>
    <lineage>
        <taxon>Bacteria</taxon>
        <taxon>Pseudomonadati</taxon>
        <taxon>Pseudomonadota</taxon>
        <taxon>Betaproteobacteria</taxon>
        <taxon>Neisseriales</taxon>
        <taxon>Neisseriaceae</taxon>
        <taxon>Eikenella</taxon>
    </lineage>
</organism>
<sequence length="72" mass="8397">MLLEKMYALCRIPASFLTKKGMMMQNFGSTLVVLGILAIFLDLFNYVPKVLFWIYSELNLNQDKAASRRQYK</sequence>
<accession>A0A3S9SM26</accession>
<proteinExistence type="predicted"/>
<dbReference type="OrthoDB" id="332088at2"/>
<dbReference type="AlphaFoldDB" id="A0A3S9SM26"/>
<keyword evidence="1" id="KW-0812">Transmembrane</keyword>
<evidence type="ECO:0000313" key="3">
    <source>
        <dbReference type="Proteomes" id="UP000282435"/>
    </source>
</evidence>
<reference evidence="2 3" key="1">
    <citation type="submission" date="2018-12" db="EMBL/GenBank/DDBJ databases">
        <title>Genome sequencing of Eikenella corrodens KCOM 3110 (= JS217).</title>
        <authorList>
            <person name="Koo J.-K."/>
            <person name="Park S.-N."/>
            <person name="Lim Y.K."/>
        </authorList>
    </citation>
    <scope>NUCLEOTIDE SEQUENCE [LARGE SCALE GENOMIC DNA]</scope>
    <source>
        <strain evidence="2 3">KCOM 3110</strain>
    </source>
</reference>
<evidence type="ECO:0000256" key="1">
    <source>
        <dbReference type="SAM" id="Phobius"/>
    </source>
</evidence>
<gene>
    <name evidence="2" type="ORF">ELB75_11480</name>
</gene>
<dbReference type="EMBL" id="CP034670">
    <property type="protein sequence ID" value="AZR60569.1"/>
    <property type="molecule type" value="Genomic_DNA"/>
</dbReference>